<dbReference type="InterPro" id="IPR029069">
    <property type="entry name" value="HotDog_dom_sf"/>
</dbReference>
<dbReference type="RefSeq" id="WP_248412495.1">
    <property type="nucleotide sequence ID" value="NZ_JALPQF010000005.1"/>
</dbReference>
<evidence type="ECO:0000313" key="3">
    <source>
        <dbReference type="Proteomes" id="UP001203687"/>
    </source>
</evidence>
<dbReference type="SUPFAM" id="SSF54637">
    <property type="entry name" value="Thioesterase/thiol ester dehydrase-isomerase"/>
    <property type="match status" value="1"/>
</dbReference>
<dbReference type="Gene3D" id="3.10.129.10">
    <property type="entry name" value="Hotdog Thioesterase"/>
    <property type="match status" value="1"/>
</dbReference>
<keyword evidence="3" id="KW-1185">Reference proteome</keyword>
<reference evidence="2" key="1">
    <citation type="submission" date="2022-04" db="EMBL/GenBank/DDBJ databases">
        <authorList>
            <person name="Ren T."/>
        </authorList>
    </citation>
    <scope>NUCLEOTIDE SEQUENCE</scope>
    <source>
        <strain evidence="2">F63249</strain>
    </source>
</reference>
<comment type="caution">
    <text evidence="2">The sequence shown here is derived from an EMBL/GenBank/DDBJ whole genome shotgun (WGS) entry which is preliminary data.</text>
</comment>
<dbReference type="InterPro" id="IPR013114">
    <property type="entry name" value="FabA_FabZ"/>
</dbReference>
<accession>A0ABT0H7N6</accession>
<dbReference type="Proteomes" id="UP001203687">
    <property type="component" value="Unassembled WGS sequence"/>
</dbReference>
<dbReference type="EMBL" id="JALPQF010000005">
    <property type="protein sequence ID" value="MCK8480376.1"/>
    <property type="molecule type" value="Genomic_DNA"/>
</dbReference>
<gene>
    <name evidence="2" type="ORF">MUY34_07075</name>
</gene>
<protein>
    <submittedName>
        <fullName evidence="2">Beta-hydroxyacyl-ACP dehydratase</fullName>
    </submittedName>
</protein>
<dbReference type="Pfam" id="PF07977">
    <property type="entry name" value="FabA"/>
    <property type="match status" value="1"/>
</dbReference>
<sequence>MTAQEIIARLPYQDPFLFVDTLTEITLEGISGQYTFNKDAYFYKGHFKNRPITPGVILTECMAQIGLVCLGMYMLKEELRGNAIPQIALTSSQVDFFLPVYPGEQVTVVSEKDVFRFHKLKCNVKLYNEKGELVCRGKLSGMIKTPEKSEL</sequence>
<organism evidence="2 3">
    <name type="scientific">Psychroserpens algicola</name>
    <dbReference type="NCBI Taxonomy" id="1719034"/>
    <lineage>
        <taxon>Bacteria</taxon>
        <taxon>Pseudomonadati</taxon>
        <taxon>Bacteroidota</taxon>
        <taxon>Flavobacteriia</taxon>
        <taxon>Flavobacteriales</taxon>
        <taxon>Flavobacteriaceae</taxon>
        <taxon>Psychroserpens</taxon>
    </lineage>
</organism>
<dbReference type="CDD" id="cd00493">
    <property type="entry name" value="FabA_FabZ"/>
    <property type="match status" value="1"/>
</dbReference>
<dbReference type="PANTHER" id="PTHR30272">
    <property type="entry name" value="3-HYDROXYACYL-[ACYL-CARRIER-PROTEIN] DEHYDRATASE"/>
    <property type="match status" value="1"/>
</dbReference>
<keyword evidence="1" id="KW-0456">Lyase</keyword>
<evidence type="ECO:0000313" key="2">
    <source>
        <dbReference type="EMBL" id="MCK8480376.1"/>
    </source>
</evidence>
<proteinExistence type="predicted"/>
<evidence type="ECO:0000256" key="1">
    <source>
        <dbReference type="ARBA" id="ARBA00023239"/>
    </source>
</evidence>
<dbReference type="PANTHER" id="PTHR30272:SF1">
    <property type="entry name" value="3-HYDROXYACYL-[ACYL-CARRIER-PROTEIN] DEHYDRATASE"/>
    <property type="match status" value="1"/>
</dbReference>
<name>A0ABT0H7N6_9FLAO</name>